<protein>
    <submittedName>
        <fullName evidence="3">Uncharacterized protein</fullName>
    </submittedName>
</protein>
<evidence type="ECO:0000256" key="1">
    <source>
        <dbReference type="SAM" id="MobiDB-lite"/>
    </source>
</evidence>
<comment type="caution">
    <text evidence="3">The sequence shown here is derived from an EMBL/GenBank/DDBJ whole genome shotgun (WGS) entry which is preliminary data.</text>
</comment>
<dbReference type="EMBL" id="JABAIV010000011">
    <property type="protein sequence ID" value="NNG25633.1"/>
    <property type="molecule type" value="Genomic_DNA"/>
</dbReference>
<keyword evidence="2" id="KW-0472">Membrane</keyword>
<feature type="transmembrane region" description="Helical" evidence="2">
    <location>
        <begin position="21"/>
        <end position="39"/>
    </location>
</feature>
<dbReference type="Proteomes" id="UP000533905">
    <property type="component" value="Unassembled WGS sequence"/>
</dbReference>
<accession>A0A7Y2P1V8</accession>
<evidence type="ECO:0000313" key="4">
    <source>
        <dbReference type="Proteomes" id="UP000533905"/>
    </source>
</evidence>
<sequence length="211" mass="23141">MEHESHPHHHPHGTGVRWLDISLAIAAAIVSLVSLWLGLHSAHSMEKLVAANSYPYLELMRSISSAAPASETGLFRKRVEFEMANNGIGPARIEWVELTYKDKPVANLHALLSACCGPAQEFNIPMNARGNVSSALVRPGGSLVMFTANQTAVSNPIFDALHRSTGDIKFSACYCSVFDECYIRKEDGRKPQPVEQCTPPAVPFQPNFDRS</sequence>
<evidence type="ECO:0000313" key="3">
    <source>
        <dbReference type="EMBL" id="NNG25633.1"/>
    </source>
</evidence>
<feature type="region of interest" description="Disordered" evidence="1">
    <location>
        <begin position="192"/>
        <end position="211"/>
    </location>
</feature>
<dbReference type="RefSeq" id="WP_171088415.1">
    <property type="nucleotide sequence ID" value="NZ_JABAIV010000011.1"/>
</dbReference>
<gene>
    <name evidence="3" type="ORF">HGB41_21855</name>
</gene>
<dbReference type="AlphaFoldDB" id="A0A7Y2P1V8"/>
<keyword evidence="2" id="KW-1133">Transmembrane helix</keyword>
<keyword evidence="4" id="KW-1185">Reference proteome</keyword>
<evidence type="ECO:0000256" key="2">
    <source>
        <dbReference type="SAM" id="Phobius"/>
    </source>
</evidence>
<reference evidence="3 4" key="1">
    <citation type="submission" date="2020-04" db="EMBL/GenBank/DDBJ databases">
        <title>Massilia sp. nov., a cold adapted bacteria isolated from Arctic soil.</title>
        <authorList>
            <person name="Son J."/>
            <person name="Ka J.-O."/>
        </authorList>
    </citation>
    <scope>NUCLEOTIDE SEQUENCE [LARGE SCALE GENOMIC DNA]</scope>
    <source>
        <strain evidence="3 4">ML15P13</strain>
    </source>
</reference>
<name>A0A7Y2P1V8_9BURK</name>
<organism evidence="3 4">
    <name type="scientific">Telluria aromaticivorans</name>
    <dbReference type="NCBI Taxonomy" id="2725995"/>
    <lineage>
        <taxon>Bacteria</taxon>
        <taxon>Pseudomonadati</taxon>
        <taxon>Pseudomonadota</taxon>
        <taxon>Betaproteobacteria</taxon>
        <taxon>Burkholderiales</taxon>
        <taxon>Oxalobacteraceae</taxon>
        <taxon>Telluria group</taxon>
        <taxon>Telluria</taxon>
    </lineage>
</organism>
<proteinExistence type="predicted"/>
<keyword evidence="2" id="KW-0812">Transmembrane</keyword>